<evidence type="ECO:0000313" key="2">
    <source>
        <dbReference type="Proteomes" id="UP001239111"/>
    </source>
</evidence>
<reference evidence="1" key="1">
    <citation type="submission" date="2023-04" db="EMBL/GenBank/DDBJ databases">
        <title>A chromosome-level genome assembly of the parasitoid wasp Eretmocerus hayati.</title>
        <authorList>
            <person name="Zhong Y."/>
            <person name="Liu S."/>
            <person name="Liu Y."/>
        </authorList>
    </citation>
    <scope>NUCLEOTIDE SEQUENCE</scope>
    <source>
        <strain evidence="1">ZJU_SS_LIU_2023</strain>
    </source>
</reference>
<dbReference type="EMBL" id="CM056744">
    <property type="protein sequence ID" value="KAJ8664540.1"/>
    <property type="molecule type" value="Genomic_DNA"/>
</dbReference>
<accession>A0ACC2N0C5</accession>
<organism evidence="1 2">
    <name type="scientific">Eretmocerus hayati</name>
    <dbReference type="NCBI Taxonomy" id="131215"/>
    <lineage>
        <taxon>Eukaryota</taxon>
        <taxon>Metazoa</taxon>
        <taxon>Ecdysozoa</taxon>
        <taxon>Arthropoda</taxon>
        <taxon>Hexapoda</taxon>
        <taxon>Insecta</taxon>
        <taxon>Pterygota</taxon>
        <taxon>Neoptera</taxon>
        <taxon>Endopterygota</taxon>
        <taxon>Hymenoptera</taxon>
        <taxon>Apocrita</taxon>
        <taxon>Proctotrupomorpha</taxon>
        <taxon>Chalcidoidea</taxon>
        <taxon>Aphelinidae</taxon>
        <taxon>Aphelininae</taxon>
        <taxon>Eretmocerus</taxon>
    </lineage>
</organism>
<sequence length="280" mass="30826">MPFSVSNYDISITEVLVLPSVFRLLLVSIINGEPLAGAKVKKVAQNELDFVASIAYRDKSDSRKDSHFCSGALISSRHVLTNEHCILSKNVAKVVIYLGSPDVRSAKEYFPAKWTSFGSWYYKKYNDIIPNLDISDAAIITLRKAVNPEKIKPARISYEPLEKLEGSQVIIAGWGTLMDSSKSTYLKKAIVNVESNAVCSKVASLMSVVKEKFLCTSAKPVVFTKSGDRGGPVLDAALNVIAITSGNHFPKDKDPHSAVNVHVNVLYYKDFITDCLKHLV</sequence>
<evidence type="ECO:0000313" key="1">
    <source>
        <dbReference type="EMBL" id="KAJ8664540.1"/>
    </source>
</evidence>
<name>A0ACC2N0C5_9HYME</name>
<protein>
    <submittedName>
        <fullName evidence="1">Uncharacterized protein</fullName>
    </submittedName>
</protein>
<dbReference type="Proteomes" id="UP001239111">
    <property type="component" value="Chromosome 4"/>
</dbReference>
<proteinExistence type="predicted"/>
<gene>
    <name evidence="1" type="ORF">QAD02_006202</name>
</gene>
<keyword evidence="2" id="KW-1185">Reference proteome</keyword>
<comment type="caution">
    <text evidence="1">The sequence shown here is derived from an EMBL/GenBank/DDBJ whole genome shotgun (WGS) entry which is preliminary data.</text>
</comment>